<dbReference type="GO" id="GO:0051028">
    <property type="term" value="P:mRNA transport"/>
    <property type="evidence" value="ECO:0007669"/>
    <property type="project" value="UniProtKB-KW"/>
</dbReference>
<feature type="region of interest" description="Disordered" evidence="8">
    <location>
        <begin position="1"/>
        <end position="74"/>
    </location>
</feature>
<keyword evidence="7" id="KW-0539">Nucleus</keyword>
<reference evidence="9 10" key="1">
    <citation type="submission" date="2023-10" db="EMBL/GenBank/DDBJ databases">
        <title>Chromosome-scale genome assembly provides insights into flower coloration mechanisms of Canna indica.</title>
        <authorList>
            <person name="Li C."/>
        </authorList>
    </citation>
    <scope>NUCLEOTIDE SEQUENCE [LARGE SCALE GENOMIC DNA]</scope>
    <source>
        <tissue evidence="9">Flower</tissue>
    </source>
</reference>
<evidence type="ECO:0000256" key="7">
    <source>
        <dbReference type="ARBA" id="ARBA00023242"/>
    </source>
</evidence>
<evidence type="ECO:0000256" key="1">
    <source>
        <dbReference type="ARBA" id="ARBA00004567"/>
    </source>
</evidence>
<feature type="compositionally biased region" description="Basic residues" evidence="8">
    <location>
        <begin position="527"/>
        <end position="536"/>
    </location>
</feature>
<dbReference type="AlphaFoldDB" id="A0AAQ3Q6N8"/>
<dbReference type="GO" id="GO:0017056">
    <property type="term" value="F:structural constituent of nuclear pore"/>
    <property type="evidence" value="ECO:0007669"/>
    <property type="project" value="InterPro"/>
</dbReference>
<keyword evidence="10" id="KW-1185">Reference proteome</keyword>
<feature type="region of interest" description="Disordered" evidence="8">
    <location>
        <begin position="411"/>
        <end position="431"/>
    </location>
</feature>
<dbReference type="EMBL" id="CP136891">
    <property type="protein sequence ID" value="WOK99623.1"/>
    <property type="molecule type" value="Genomic_DNA"/>
</dbReference>
<dbReference type="Gene3D" id="6.10.140.1350">
    <property type="match status" value="1"/>
</dbReference>
<keyword evidence="4" id="KW-0653">Protein transport</keyword>
<evidence type="ECO:0000313" key="10">
    <source>
        <dbReference type="Proteomes" id="UP001327560"/>
    </source>
</evidence>
<organism evidence="9 10">
    <name type="scientific">Canna indica</name>
    <name type="common">Indian-shot</name>
    <dbReference type="NCBI Taxonomy" id="4628"/>
    <lineage>
        <taxon>Eukaryota</taxon>
        <taxon>Viridiplantae</taxon>
        <taxon>Streptophyta</taxon>
        <taxon>Embryophyta</taxon>
        <taxon>Tracheophyta</taxon>
        <taxon>Spermatophyta</taxon>
        <taxon>Magnoliopsida</taxon>
        <taxon>Liliopsida</taxon>
        <taxon>Zingiberales</taxon>
        <taxon>Cannaceae</taxon>
        <taxon>Canna</taxon>
    </lineage>
</organism>
<dbReference type="Proteomes" id="UP001327560">
    <property type="component" value="Chromosome 2"/>
</dbReference>
<feature type="compositionally biased region" description="Polar residues" evidence="8">
    <location>
        <begin position="475"/>
        <end position="512"/>
    </location>
</feature>
<protein>
    <submittedName>
        <fullName evidence="9">Nuclear pore complex protein</fullName>
    </submittedName>
</protein>
<comment type="subcellular location">
    <subcellularLocation>
        <location evidence="1">Nucleus</location>
        <location evidence="1">Nuclear pore complex</location>
    </subcellularLocation>
</comment>
<evidence type="ECO:0000256" key="6">
    <source>
        <dbReference type="ARBA" id="ARBA00023132"/>
    </source>
</evidence>
<proteinExistence type="predicted"/>
<keyword evidence="5" id="KW-0811">Translocation</keyword>
<name>A0AAQ3Q6N8_9LILI</name>
<dbReference type="PANTHER" id="PTHR13437:SF2">
    <property type="entry name" value="NUCLEOPORIN P58_P45"/>
    <property type="match status" value="1"/>
</dbReference>
<dbReference type="InterPro" id="IPR024882">
    <property type="entry name" value="NUP58/p45/49"/>
</dbReference>
<keyword evidence="3" id="KW-0509">mRNA transport</keyword>
<feature type="compositionally biased region" description="Low complexity" evidence="8">
    <location>
        <begin position="13"/>
        <end position="74"/>
    </location>
</feature>
<dbReference type="PANTHER" id="PTHR13437">
    <property type="entry name" value="NUCLEOPORIN P58/P45 NUCLEOPORIN-LIKE PROTEIN 1"/>
    <property type="match status" value="1"/>
</dbReference>
<gene>
    <name evidence="9" type="ORF">Cni_G08335</name>
</gene>
<evidence type="ECO:0000256" key="3">
    <source>
        <dbReference type="ARBA" id="ARBA00022816"/>
    </source>
</evidence>
<evidence type="ECO:0000313" key="9">
    <source>
        <dbReference type="EMBL" id="WOK99623.1"/>
    </source>
</evidence>
<feature type="compositionally biased region" description="Low complexity" evidence="8">
    <location>
        <begin position="413"/>
        <end position="431"/>
    </location>
</feature>
<evidence type="ECO:0000256" key="5">
    <source>
        <dbReference type="ARBA" id="ARBA00023010"/>
    </source>
</evidence>
<accession>A0AAQ3Q6N8</accession>
<evidence type="ECO:0000256" key="2">
    <source>
        <dbReference type="ARBA" id="ARBA00022448"/>
    </source>
</evidence>
<dbReference type="GO" id="GO:0015031">
    <property type="term" value="P:protein transport"/>
    <property type="evidence" value="ECO:0007669"/>
    <property type="project" value="UniProtKB-KW"/>
</dbReference>
<sequence length="536" mass="58471">MAFSFQTPPPQQQQPQSSPFQTPQQQQPSLFQTPQQQQPSPFQMPQQQQPSPFQTPQQQPSLFQTPQPQQQQQLFQPSAFQFQQQQQQQLQQQQIQLQQQQQAANTAPQQQLMLYTKDKAPAGYNTKWEDLHPDSQKVLLQIEERILAYKDESQRLDQCSRLYDSSVSGDSFDSNTSRIIQELGVITTAMEREKVSVQELMTSANKMMWDTEFAVRSYMMLRPRFLRLSAPATSNVPSGSTGTGSGIVSNQANQLANGSAGPVFDFYSGLPKRPSLFMENTVARFEKYLAECCQWIEEVEQLVMMDNGRMTSNSVESLPEVISNVHDFFIHVAAKVENLHQYVESMKSAYLADQRRRGDGNDPFLEANRREAAKQEAAARRVHPTLHLPAQPITQVAGAFVSSVAPVSSNVQSSTGTPAASSGSGFSLFSTPSSAPAGSSSSFLYSTPTASAPSSTLFGSSSFSPQSTPFGTPSASLFGSTQTPSGFGTSTPFGSTPAAGSSSLFSTPLTTGVGTGSGASFGPSKSSRPKSRTSRR</sequence>
<evidence type="ECO:0000256" key="4">
    <source>
        <dbReference type="ARBA" id="ARBA00022927"/>
    </source>
</evidence>
<feature type="region of interest" description="Disordered" evidence="8">
    <location>
        <begin position="473"/>
        <end position="536"/>
    </location>
</feature>
<keyword evidence="2" id="KW-0813">Transport</keyword>
<dbReference type="GO" id="GO:0008139">
    <property type="term" value="F:nuclear localization sequence binding"/>
    <property type="evidence" value="ECO:0007669"/>
    <property type="project" value="InterPro"/>
</dbReference>
<keyword evidence="6" id="KW-0906">Nuclear pore complex</keyword>
<evidence type="ECO:0000256" key="8">
    <source>
        <dbReference type="SAM" id="MobiDB-lite"/>
    </source>
</evidence>
<dbReference type="GO" id="GO:0005643">
    <property type="term" value="C:nuclear pore"/>
    <property type="evidence" value="ECO:0007669"/>
    <property type="project" value="UniProtKB-SubCell"/>
</dbReference>